<evidence type="ECO:0000259" key="6">
    <source>
        <dbReference type="PROSITE" id="PS51686"/>
    </source>
</evidence>
<feature type="domain" description="SAM-dependent MTase RsmB/NOP-type" evidence="6">
    <location>
        <begin position="1"/>
        <end position="128"/>
    </location>
</feature>
<feature type="non-terminal residue" evidence="7">
    <location>
        <position position="1"/>
    </location>
</feature>
<name>A0ABQ7J528_9APIC</name>
<evidence type="ECO:0000313" key="7">
    <source>
        <dbReference type="EMBL" id="KAF8819063.1"/>
    </source>
</evidence>
<evidence type="ECO:0000256" key="5">
    <source>
        <dbReference type="PROSITE-ProRule" id="PRU01023"/>
    </source>
</evidence>
<evidence type="ECO:0000313" key="8">
    <source>
        <dbReference type="Proteomes" id="UP000823046"/>
    </source>
</evidence>
<dbReference type="PANTHER" id="PTHR22808">
    <property type="entry name" value="NCL1 YEAST -RELATED NOL1/NOP2/FMU SUN DOMAIN-CONTAINING"/>
    <property type="match status" value="1"/>
</dbReference>
<dbReference type="InterPro" id="IPR001678">
    <property type="entry name" value="MeTrfase_RsmB-F_NOP2_dom"/>
</dbReference>
<dbReference type="Gene3D" id="3.40.50.150">
    <property type="entry name" value="Vaccinia Virus protein VP39"/>
    <property type="match status" value="1"/>
</dbReference>
<dbReference type="Proteomes" id="UP000823046">
    <property type="component" value="Unassembled WGS sequence"/>
</dbReference>
<comment type="similarity">
    <text evidence="5">Belongs to the class I-like SAM-binding methyltransferase superfamily. RsmB/NOP family.</text>
</comment>
<keyword evidence="4 5" id="KW-0694">RNA-binding</keyword>
<feature type="active site" description="Nucleophile" evidence="5">
    <location>
        <position position="23"/>
    </location>
</feature>
<keyword evidence="1 5" id="KW-0489">Methyltransferase</keyword>
<dbReference type="InterPro" id="IPR049560">
    <property type="entry name" value="MeTrfase_RsmB-F_NOP2_cat"/>
</dbReference>
<reference evidence="7 8" key="1">
    <citation type="journal article" date="2020" name="bioRxiv">
        <title>Metabolic contributions of an alphaproteobacterial endosymbiont in the apicomplexan Cardiosporidium cionae.</title>
        <authorList>
            <person name="Hunter E.S."/>
            <person name="Paight C.J."/>
            <person name="Lane C.E."/>
        </authorList>
    </citation>
    <scope>NUCLEOTIDE SEQUENCE [LARGE SCALE GENOMIC DNA]</scope>
    <source>
        <strain evidence="7">ESH_2018</strain>
    </source>
</reference>
<evidence type="ECO:0000256" key="4">
    <source>
        <dbReference type="ARBA" id="ARBA00022884"/>
    </source>
</evidence>
<dbReference type="InterPro" id="IPR029063">
    <property type="entry name" value="SAM-dependent_MTases_sf"/>
</dbReference>
<keyword evidence="2 5" id="KW-0808">Transferase</keyword>
<accession>A0ABQ7J528</accession>
<dbReference type="PROSITE" id="PS51686">
    <property type="entry name" value="SAM_MT_RSMB_NOP"/>
    <property type="match status" value="1"/>
</dbReference>
<dbReference type="PRINTS" id="PR02008">
    <property type="entry name" value="RCMTFAMILY"/>
</dbReference>
<sequence length="534" mass="59146">SYKYFFRGVELCKIGGRVIYSTCSMNPLENEAVVAAVMQLAEGSLSLINAHNVLPLKSSPGLTTWKVLWNSVWYSNYESLPDKEKKGKKLFSSMFPPEGDLSYLKSCLRLLPHHTNTGGFFVAVIEKKATLPWNTRERPLTHILPSEPVAVHTPQENASLASYNPLIEETTDTILLHSPIDNGKEELSPSSSKGVLQKDFIPLNSLLISTSSPPVTDMHPLWSNVLENYGFTKLSKSEQLDFCSHLMYKPAVDTPPSSTKLMTSPLLSPPAKRLATLLPESKEGGVDTASPHPGEKNAITPLSSTALSLPASDASHGLLFPRKLWYVSEGVKTFLTRCIHHRSPLVVISAGCLLSQVTAEGKYRMQYGTVQSLVPHINFQAGLPPGPQMAFLSRPTFLRLLSAEASTLYRIPMAELCEAETEPELQKQLQELPTNSPVLFIFTDIYDTKEMLTKTCPWRRPTTPLLVPCWKGYVKVELLIGLNTRAVLRWLLEDFTNGRLLKEVPPNLPSSTMLSTEIVSNVSPCEDKEDACLC</sequence>
<comment type="caution">
    <text evidence="7">The sequence shown here is derived from an EMBL/GenBank/DDBJ whole genome shotgun (WGS) entry which is preliminary data.</text>
</comment>
<proteinExistence type="inferred from homology"/>
<dbReference type="EMBL" id="JADAQX010000990">
    <property type="protein sequence ID" value="KAF8819063.1"/>
    <property type="molecule type" value="Genomic_DNA"/>
</dbReference>
<dbReference type="Pfam" id="PF01189">
    <property type="entry name" value="Methyltr_RsmB-F"/>
    <property type="match status" value="1"/>
</dbReference>
<comment type="caution">
    <text evidence="5">Lacks conserved residue(s) required for the propagation of feature annotation.</text>
</comment>
<keyword evidence="8" id="KW-1185">Reference proteome</keyword>
<keyword evidence="3 5" id="KW-0949">S-adenosyl-L-methionine</keyword>
<protein>
    <submittedName>
        <fullName evidence="7">NOL1/NOP2/sun family protein</fullName>
    </submittedName>
</protein>
<evidence type="ECO:0000256" key="3">
    <source>
        <dbReference type="ARBA" id="ARBA00022691"/>
    </source>
</evidence>
<evidence type="ECO:0000256" key="1">
    <source>
        <dbReference type="ARBA" id="ARBA00022603"/>
    </source>
</evidence>
<gene>
    <name evidence="7" type="ORF">IE077_001756</name>
</gene>
<dbReference type="InterPro" id="IPR023267">
    <property type="entry name" value="RCMT"/>
</dbReference>
<organism evidence="7 8">
    <name type="scientific">Cardiosporidium cionae</name>
    <dbReference type="NCBI Taxonomy" id="476202"/>
    <lineage>
        <taxon>Eukaryota</taxon>
        <taxon>Sar</taxon>
        <taxon>Alveolata</taxon>
        <taxon>Apicomplexa</taxon>
        <taxon>Aconoidasida</taxon>
        <taxon>Nephromycida</taxon>
        <taxon>Cardiosporidium</taxon>
    </lineage>
</organism>
<dbReference type="SUPFAM" id="SSF53335">
    <property type="entry name" value="S-adenosyl-L-methionine-dependent methyltransferases"/>
    <property type="match status" value="1"/>
</dbReference>
<evidence type="ECO:0000256" key="2">
    <source>
        <dbReference type="ARBA" id="ARBA00022679"/>
    </source>
</evidence>